<dbReference type="InterPro" id="IPR010998">
    <property type="entry name" value="Integrase_recombinase_N"/>
</dbReference>
<dbReference type="GO" id="GO:0006310">
    <property type="term" value="P:DNA recombination"/>
    <property type="evidence" value="ECO:0007669"/>
    <property type="project" value="UniProtKB-KW"/>
</dbReference>
<dbReference type="PANTHER" id="PTHR30349:SF41">
    <property type="entry name" value="INTEGRASE_RECOMBINASE PROTEIN MJ0367-RELATED"/>
    <property type="match status" value="1"/>
</dbReference>
<comment type="similarity">
    <text evidence="1">Belongs to the 'phage' integrase family.</text>
</comment>
<evidence type="ECO:0000313" key="8">
    <source>
        <dbReference type="EMBL" id="SET88064.1"/>
    </source>
</evidence>
<dbReference type="InterPro" id="IPR013762">
    <property type="entry name" value="Integrase-like_cat_sf"/>
</dbReference>
<protein>
    <submittedName>
        <fullName evidence="8">Site-specific recombinase XerD</fullName>
    </submittedName>
</protein>
<dbReference type="InterPro" id="IPR011010">
    <property type="entry name" value="DNA_brk_join_enz"/>
</dbReference>
<dbReference type="GeneID" id="78289617"/>
<keyword evidence="3 5" id="KW-0238">DNA-binding</keyword>
<dbReference type="PROSITE" id="PS51900">
    <property type="entry name" value="CB"/>
    <property type="match status" value="1"/>
</dbReference>
<dbReference type="Pfam" id="PF02899">
    <property type="entry name" value="Phage_int_SAM_1"/>
    <property type="match status" value="1"/>
</dbReference>
<keyword evidence="9" id="KW-1185">Reference proteome</keyword>
<keyword evidence="2" id="KW-0229">DNA integration</keyword>
<dbReference type="SUPFAM" id="SSF56349">
    <property type="entry name" value="DNA breaking-rejoining enzymes"/>
    <property type="match status" value="1"/>
</dbReference>
<evidence type="ECO:0000256" key="2">
    <source>
        <dbReference type="ARBA" id="ARBA00022908"/>
    </source>
</evidence>
<evidence type="ECO:0000256" key="3">
    <source>
        <dbReference type="ARBA" id="ARBA00023125"/>
    </source>
</evidence>
<feature type="domain" description="Tyr recombinase" evidence="6">
    <location>
        <begin position="125"/>
        <end position="315"/>
    </location>
</feature>
<dbReference type="Proteomes" id="UP000198558">
    <property type="component" value="Unassembled WGS sequence"/>
</dbReference>
<dbReference type="PANTHER" id="PTHR30349">
    <property type="entry name" value="PHAGE INTEGRASE-RELATED"/>
    <property type="match status" value="1"/>
</dbReference>
<proteinExistence type="inferred from homology"/>
<gene>
    <name evidence="8" type="ORF">SAMN04489758_1636</name>
</gene>
<name>A0A1I0HW55_9FIRM</name>
<keyword evidence="4" id="KW-0233">DNA recombination</keyword>
<evidence type="ECO:0000256" key="1">
    <source>
        <dbReference type="ARBA" id="ARBA00008857"/>
    </source>
</evidence>
<dbReference type="Pfam" id="PF00589">
    <property type="entry name" value="Phage_integrase"/>
    <property type="match status" value="1"/>
</dbReference>
<dbReference type="Gene3D" id="1.10.150.130">
    <property type="match status" value="1"/>
</dbReference>
<dbReference type="AlphaFoldDB" id="A0A1I0HW55"/>
<evidence type="ECO:0000256" key="5">
    <source>
        <dbReference type="PROSITE-ProRule" id="PRU01248"/>
    </source>
</evidence>
<dbReference type="InterPro" id="IPR050090">
    <property type="entry name" value="Tyrosine_recombinase_XerCD"/>
</dbReference>
<dbReference type="InterPro" id="IPR004107">
    <property type="entry name" value="Integrase_SAM-like_N"/>
</dbReference>
<evidence type="ECO:0000256" key="4">
    <source>
        <dbReference type="ARBA" id="ARBA00023172"/>
    </source>
</evidence>
<feature type="domain" description="Core-binding (CB)" evidence="7">
    <location>
        <begin position="9"/>
        <end position="101"/>
    </location>
</feature>
<dbReference type="Gene3D" id="1.10.443.10">
    <property type="entry name" value="Intergrase catalytic core"/>
    <property type="match status" value="1"/>
</dbReference>
<evidence type="ECO:0000259" key="7">
    <source>
        <dbReference type="PROSITE" id="PS51900"/>
    </source>
</evidence>
<dbReference type="InterPro" id="IPR002104">
    <property type="entry name" value="Integrase_catalytic"/>
</dbReference>
<accession>A0A1I0HW55</accession>
<evidence type="ECO:0000259" key="6">
    <source>
        <dbReference type="PROSITE" id="PS51898"/>
    </source>
</evidence>
<dbReference type="GO" id="GO:0003677">
    <property type="term" value="F:DNA binding"/>
    <property type="evidence" value="ECO:0007669"/>
    <property type="project" value="UniProtKB-UniRule"/>
</dbReference>
<dbReference type="GO" id="GO:0015074">
    <property type="term" value="P:DNA integration"/>
    <property type="evidence" value="ECO:0007669"/>
    <property type="project" value="UniProtKB-KW"/>
</dbReference>
<evidence type="ECO:0000313" key="9">
    <source>
        <dbReference type="Proteomes" id="UP000198558"/>
    </source>
</evidence>
<dbReference type="InterPro" id="IPR044068">
    <property type="entry name" value="CB"/>
</dbReference>
<organism evidence="8 9">
    <name type="scientific">Thomasclavelia cocleata</name>
    <dbReference type="NCBI Taxonomy" id="69824"/>
    <lineage>
        <taxon>Bacteria</taxon>
        <taxon>Bacillati</taxon>
        <taxon>Bacillota</taxon>
        <taxon>Erysipelotrichia</taxon>
        <taxon>Erysipelotrichales</taxon>
        <taxon>Coprobacillaceae</taxon>
        <taxon>Thomasclavelia</taxon>
    </lineage>
</organism>
<reference evidence="9" key="1">
    <citation type="submission" date="2016-10" db="EMBL/GenBank/DDBJ databases">
        <authorList>
            <person name="Varghese N."/>
            <person name="Submissions S."/>
        </authorList>
    </citation>
    <scope>NUCLEOTIDE SEQUENCE [LARGE SCALE GENOMIC DNA]</scope>
    <source>
        <strain evidence="9">DSM 1551</strain>
    </source>
</reference>
<sequence length="341" mass="39818">MKYNRNQDSSFWKLARSFLHEYMPLVRNLSDKTVESYRISIKLYLSFINDEKDITNDKVTFNIFTKEYMKDYIVWLKNKNASAKTINLRMTALKSFLKYCSEEDFELRVFYNNACTIKGQKITKNPIEYLKPEATKAILSAFSRDTSKHRRNRMILILMYDSGCRVQEIADLKVSSLHLDVRNPYMTVIGKGRKIRNVPLTNKTVLHLKNYLTEFHEESKDGYLFYSFLDNKPHQLSTDSIALILKRATKIAKEKCDLVPDRVHCHMLRKTKAMDLYKDGVPLPFIMQILGHESMSTTSGFYAFATLEMMSEALNKSHVGTITEEKLWTKSNNIKDLYSLD</sequence>
<dbReference type="EMBL" id="FOIN01000063">
    <property type="protein sequence ID" value="SET88064.1"/>
    <property type="molecule type" value="Genomic_DNA"/>
</dbReference>
<dbReference type="OrthoDB" id="9801717at2"/>
<dbReference type="RefSeq" id="WP_162207461.1">
    <property type="nucleotide sequence ID" value="NZ_CAMWPS010000131.1"/>
</dbReference>
<dbReference type="PROSITE" id="PS51898">
    <property type="entry name" value="TYR_RECOMBINASE"/>
    <property type="match status" value="1"/>
</dbReference>